<keyword evidence="2" id="KW-1185">Reference proteome</keyword>
<reference evidence="1 2" key="1">
    <citation type="submission" date="2017-10" db="EMBL/GenBank/DDBJ databases">
        <title>Genomic analysis of the genus Acetobacter.</title>
        <authorList>
            <person name="Kim K.H."/>
            <person name="Chun B.H."/>
            <person name="Son A.R."/>
            <person name="Jeon C.O."/>
        </authorList>
    </citation>
    <scope>NUCLEOTIDE SEQUENCE [LARGE SCALE GENOMIC DNA]</scope>
    <source>
        <strain evidence="1 2">LHT 2458</strain>
    </source>
</reference>
<sequence length="59" mass="7014">MIYKNSDKSPQNQMRENQIAPLIYDEVILIYCKYANVHLHYGKQENPLLYSAENVLENR</sequence>
<dbReference type="Proteomes" id="UP000228751">
    <property type="component" value="Unassembled WGS sequence"/>
</dbReference>
<comment type="caution">
    <text evidence="1">The sequence shown here is derived from an EMBL/GenBank/DDBJ whole genome shotgun (WGS) entry which is preliminary data.</text>
</comment>
<dbReference type="EMBL" id="PEBQ01000006">
    <property type="protein sequence ID" value="PHY95432.1"/>
    <property type="molecule type" value="Genomic_DNA"/>
</dbReference>
<dbReference type="AlphaFoldDB" id="A0A2G4RFT6"/>
<evidence type="ECO:0000313" key="1">
    <source>
        <dbReference type="EMBL" id="PHY95432.1"/>
    </source>
</evidence>
<accession>A0A2G4RFT6</accession>
<proteinExistence type="predicted"/>
<gene>
    <name evidence="1" type="ORF">CSR02_01015</name>
</gene>
<name>A0A2G4RFT6_9PROT</name>
<evidence type="ECO:0000313" key="2">
    <source>
        <dbReference type="Proteomes" id="UP000228751"/>
    </source>
</evidence>
<protein>
    <submittedName>
        <fullName evidence="1">Uncharacterized protein</fullName>
    </submittedName>
</protein>
<organism evidence="1 2">
    <name type="scientific">Acetobacter pomorum</name>
    <dbReference type="NCBI Taxonomy" id="65959"/>
    <lineage>
        <taxon>Bacteria</taxon>
        <taxon>Pseudomonadati</taxon>
        <taxon>Pseudomonadota</taxon>
        <taxon>Alphaproteobacteria</taxon>
        <taxon>Acetobacterales</taxon>
        <taxon>Acetobacteraceae</taxon>
        <taxon>Acetobacter</taxon>
    </lineage>
</organism>